<dbReference type="SUPFAM" id="SSF48452">
    <property type="entry name" value="TPR-like"/>
    <property type="match status" value="1"/>
</dbReference>
<evidence type="ECO:0000313" key="2">
    <source>
        <dbReference type="Proteomes" id="UP001203423"/>
    </source>
</evidence>
<evidence type="ECO:0000313" key="1">
    <source>
        <dbReference type="EMBL" id="MCL1126932.1"/>
    </source>
</evidence>
<dbReference type="Gene3D" id="1.25.40.10">
    <property type="entry name" value="Tetratricopeptide repeat domain"/>
    <property type="match status" value="1"/>
</dbReference>
<proteinExistence type="predicted"/>
<protein>
    <recommendedName>
        <fullName evidence="3">Tetratricopeptide repeat protein</fullName>
    </recommendedName>
</protein>
<accession>A0ABT0LGV3</accession>
<sequence>MKTTTFPLTDMIPQLIELSVDVMSNQQQGLFPYKSQAQIKAQLMQDVSLFMEQTQYTFSRSLHLCQTFLRQEQLQRIFSPMYQALLMGKESDPKLPEAKLSDNDYELILSITETLEKSHAFDDAICIYTLLEILKPEDIRAYIGHALSLEAKGDNIKAAQYYNDMTQALNNPMLNFYATQFLLKQGQTFEASERLQSAINALEIVKADSKECADYLIMLQKFKQQHQLN</sequence>
<organism evidence="1 2">
    <name type="scientific">Shewanella surugensis</name>
    <dbReference type="NCBI Taxonomy" id="212020"/>
    <lineage>
        <taxon>Bacteria</taxon>
        <taxon>Pseudomonadati</taxon>
        <taxon>Pseudomonadota</taxon>
        <taxon>Gammaproteobacteria</taxon>
        <taxon>Alteromonadales</taxon>
        <taxon>Shewanellaceae</taxon>
        <taxon>Shewanella</taxon>
    </lineage>
</organism>
<dbReference type="Proteomes" id="UP001203423">
    <property type="component" value="Unassembled WGS sequence"/>
</dbReference>
<gene>
    <name evidence="1" type="ORF">L2764_21250</name>
</gene>
<evidence type="ECO:0008006" key="3">
    <source>
        <dbReference type="Google" id="ProtNLM"/>
    </source>
</evidence>
<dbReference type="InterPro" id="IPR011990">
    <property type="entry name" value="TPR-like_helical_dom_sf"/>
</dbReference>
<dbReference type="RefSeq" id="WP_248942342.1">
    <property type="nucleotide sequence ID" value="NZ_JAKIKS010000116.1"/>
</dbReference>
<keyword evidence="2" id="KW-1185">Reference proteome</keyword>
<name>A0ABT0LGV3_9GAMM</name>
<dbReference type="EMBL" id="JAKIKS010000116">
    <property type="protein sequence ID" value="MCL1126932.1"/>
    <property type="molecule type" value="Genomic_DNA"/>
</dbReference>
<comment type="caution">
    <text evidence="1">The sequence shown here is derived from an EMBL/GenBank/DDBJ whole genome shotgun (WGS) entry which is preliminary data.</text>
</comment>
<reference evidence="1 2" key="1">
    <citation type="submission" date="2022-01" db="EMBL/GenBank/DDBJ databases">
        <title>Whole genome-based taxonomy of the Shewanellaceae.</title>
        <authorList>
            <person name="Martin-Rodriguez A.J."/>
        </authorList>
    </citation>
    <scope>NUCLEOTIDE SEQUENCE [LARGE SCALE GENOMIC DNA]</scope>
    <source>
        <strain evidence="1 2">DSM 17177</strain>
    </source>
</reference>